<dbReference type="EMBL" id="JAUDFV010000153">
    <property type="protein sequence ID" value="KAL2717643.1"/>
    <property type="molecule type" value="Genomic_DNA"/>
</dbReference>
<evidence type="ECO:0000256" key="1">
    <source>
        <dbReference type="ARBA" id="ARBA00004123"/>
    </source>
</evidence>
<protein>
    <submittedName>
        <fullName evidence="8">Ribonucleases P/MRP protein subunit POP1</fullName>
    </submittedName>
</protein>
<dbReference type="Pfam" id="PF08170">
    <property type="entry name" value="POPLD"/>
    <property type="match status" value="1"/>
</dbReference>
<sequence length="840" mass="98236">MENKEQFDIFLGGTQSLPHDVSILKLAAARAGEIAAMTHAIENPQQTKLVFQKLPIHMRRRVMSHNVKRMPRRLREAHLNQMIKSGLPPKNKRPSRKYRRRPSNLLLEYNRRQRKKAWLETHIWHAKRFHMVEQWGYRIANFANDKCFKANYRAFTKHCLIQDLSYYACIEIIGPENILKETLKSHCNPTDLTFGAKVYINGTREGTLMFFKKDSFPLFPIGNVHFLWKPDYCDQRTIWIWVHPAFYDDVLINIKSSFNFNCCHTKNKESTSSNQLQTFYANENNCQMNLLKGTLNRFRLCGPLTLDVLTNTCKLPNIKQNLSTIIESKMDCEDVTEDKKDPSIITDTWYEDYYSNQENFETFKIQEKLWQTLQSFNSPHQLPRNMVFGFTVLDPRFYLPEKRTKPQKQVTYSEIIPMPSAHSNDSPIWDKNLRQKISKSYLSTGIINKLRSSNLVPGVSNDSHFKEDVIAKIPILVIQKPGNCNTGLASGIDIIIPSEWAMPFWLGFIYRCTRVGALRESKSIVFETAITNSPDINEPDTPAYEKEALNTKKNWIERYFRYPSNRRVNFIKLGISSPFFCEWHILMMEWSGSKDFYVLRDRTILKQLQTNFSSFESKKSKNKHKIPASRIALDDALKYKNCLIRVRIFVINKGNPKMLGIICAPTNEDLETLKHNKSWSGPIEKTNKDPNECVRKMLRKNHLTLLKRYRRQRVRHKKALEKKISDAFTENICKISYNIEIKNLRQKLLNKSRKVILKHSQKIANFYLPECKKVRNSCSREVMGYITLGNFSFSEAKGIGIGYVTIQSVIEMIARKSDIVLIRNHRTRHYRAARLEILFN</sequence>
<proteinExistence type="predicted"/>
<feature type="domain" description="POPLD" evidence="6">
    <location>
        <begin position="491"/>
        <end position="583"/>
    </location>
</feature>
<evidence type="ECO:0000259" key="7">
    <source>
        <dbReference type="Pfam" id="PF22770"/>
    </source>
</evidence>
<feature type="domain" description="POP1 C-terminal" evidence="7">
    <location>
        <begin position="642"/>
        <end position="838"/>
    </location>
</feature>
<evidence type="ECO:0000313" key="9">
    <source>
        <dbReference type="Proteomes" id="UP001607302"/>
    </source>
</evidence>
<dbReference type="InterPro" id="IPR009723">
    <property type="entry name" value="Pop1_N"/>
</dbReference>
<comment type="subcellular location">
    <subcellularLocation>
        <location evidence="1">Nucleus</location>
    </subcellularLocation>
</comment>
<reference evidence="8 9" key="1">
    <citation type="journal article" date="2024" name="Ann. Entomol. Soc. Am.">
        <title>Genomic analyses of the southern and eastern yellowjacket wasps (Hymenoptera: Vespidae) reveal evolutionary signatures of social life.</title>
        <authorList>
            <person name="Catto M.A."/>
            <person name="Caine P.B."/>
            <person name="Orr S.E."/>
            <person name="Hunt B.G."/>
            <person name="Goodisman M.A.D."/>
        </authorList>
    </citation>
    <scope>NUCLEOTIDE SEQUENCE [LARGE SCALE GENOMIC DNA]</scope>
    <source>
        <strain evidence="8">233</strain>
        <tissue evidence="8">Head and thorax</tissue>
    </source>
</reference>
<organism evidence="8 9">
    <name type="scientific">Vespula squamosa</name>
    <name type="common">Southern yellow jacket</name>
    <name type="synonym">Wasp</name>
    <dbReference type="NCBI Taxonomy" id="30214"/>
    <lineage>
        <taxon>Eukaryota</taxon>
        <taxon>Metazoa</taxon>
        <taxon>Ecdysozoa</taxon>
        <taxon>Arthropoda</taxon>
        <taxon>Hexapoda</taxon>
        <taxon>Insecta</taxon>
        <taxon>Pterygota</taxon>
        <taxon>Neoptera</taxon>
        <taxon>Endopterygota</taxon>
        <taxon>Hymenoptera</taxon>
        <taxon>Apocrita</taxon>
        <taxon>Aculeata</taxon>
        <taxon>Vespoidea</taxon>
        <taxon>Vespidae</taxon>
        <taxon>Vespinae</taxon>
        <taxon>Vespula</taxon>
    </lineage>
</organism>
<dbReference type="InterPro" id="IPR012590">
    <property type="entry name" value="POPLD_dom"/>
</dbReference>
<dbReference type="AlphaFoldDB" id="A0ABD2AAK0"/>
<dbReference type="Pfam" id="PF22770">
    <property type="entry name" value="POP1_C"/>
    <property type="match status" value="1"/>
</dbReference>
<dbReference type="PANTHER" id="PTHR22731">
    <property type="entry name" value="RIBONUCLEASES P/MRP PROTEIN SUBUNIT POP1"/>
    <property type="match status" value="1"/>
</dbReference>
<keyword evidence="3" id="KW-0539">Nucleus</keyword>
<dbReference type="InterPro" id="IPR039182">
    <property type="entry name" value="Pop1"/>
</dbReference>
<evidence type="ECO:0000313" key="8">
    <source>
        <dbReference type="EMBL" id="KAL2717643.1"/>
    </source>
</evidence>
<evidence type="ECO:0000256" key="2">
    <source>
        <dbReference type="ARBA" id="ARBA00022694"/>
    </source>
</evidence>
<dbReference type="PANTHER" id="PTHR22731:SF3">
    <property type="entry name" value="RIBONUCLEASES P_MRP PROTEIN SUBUNIT POP1"/>
    <property type="match status" value="1"/>
</dbReference>
<keyword evidence="9" id="KW-1185">Reference proteome</keyword>
<dbReference type="InterPro" id="IPR055079">
    <property type="entry name" value="POP1_C"/>
</dbReference>
<evidence type="ECO:0000259" key="5">
    <source>
        <dbReference type="Pfam" id="PF06978"/>
    </source>
</evidence>
<dbReference type="Pfam" id="PF06978">
    <property type="entry name" value="POP1_N"/>
    <property type="match status" value="2"/>
</dbReference>
<dbReference type="GO" id="GO:0008033">
    <property type="term" value="P:tRNA processing"/>
    <property type="evidence" value="ECO:0007669"/>
    <property type="project" value="UniProtKB-KW"/>
</dbReference>
<evidence type="ECO:0000256" key="4">
    <source>
        <dbReference type="SAM" id="MobiDB-lite"/>
    </source>
</evidence>
<accession>A0ABD2AAK0</accession>
<feature type="compositionally biased region" description="Basic residues" evidence="4">
    <location>
        <begin position="90"/>
        <end position="101"/>
    </location>
</feature>
<keyword evidence="2" id="KW-0819">tRNA processing</keyword>
<dbReference type="GO" id="GO:0005634">
    <property type="term" value="C:nucleus"/>
    <property type="evidence" value="ECO:0007669"/>
    <property type="project" value="UniProtKB-SubCell"/>
</dbReference>
<feature type="domain" description="Pop1 N-terminal" evidence="5">
    <location>
        <begin position="107"/>
        <end position="173"/>
    </location>
</feature>
<gene>
    <name evidence="8" type="ORF">V1478_013343</name>
</gene>
<name>A0ABD2AAK0_VESSQ</name>
<feature type="region of interest" description="Disordered" evidence="4">
    <location>
        <begin position="82"/>
        <end position="101"/>
    </location>
</feature>
<comment type="caution">
    <text evidence="8">The sequence shown here is derived from an EMBL/GenBank/DDBJ whole genome shotgun (WGS) entry which is preliminary data.</text>
</comment>
<feature type="domain" description="Pop1 N-terminal" evidence="5">
    <location>
        <begin position="28"/>
        <end position="100"/>
    </location>
</feature>
<dbReference type="Proteomes" id="UP001607302">
    <property type="component" value="Unassembled WGS sequence"/>
</dbReference>
<evidence type="ECO:0000256" key="3">
    <source>
        <dbReference type="ARBA" id="ARBA00023242"/>
    </source>
</evidence>
<evidence type="ECO:0000259" key="6">
    <source>
        <dbReference type="Pfam" id="PF08170"/>
    </source>
</evidence>